<dbReference type="AlphaFoldDB" id="A0A1B1ND63"/>
<evidence type="ECO:0000256" key="1">
    <source>
        <dbReference type="ARBA" id="ARBA00004651"/>
    </source>
</evidence>
<evidence type="ECO:0000256" key="6">
    <source>
        <dbReference type="SAM" id="Phobius"/>
    </source>
</evidence>
<feature type="transmembrane region" description="Helical" evidence="6">
    <location>
        <begin position="48"/>
        <end position="73"/>
    </location>
</feature>
<dbReference type="PATRIC" id="fig|1758689.4.peg.2029"/>
<keyword evidence="3 6" id="KW-0812">Transmembrane</keyword>
<feature type="transmembrane region" description="Helical" evidence="6">
    <location>
        <begin position="539"/>
        <end position="567"/>
    </location>
</feature>
<proteinExistence type="predicted"/>
<evidence type="ECO:0000256" key="2">
    <source>
        <dbReference type="ARBA" id="ARBA00022475"/>
    </source>
</evidence>
<keyword evidence="5 6" id="KW-0472">Membrane</keyword>
<feature type="transmembrane region" description="Helical" evidence="6">
    <location>
        <begin position="471"/>
        <end position="493"/>
    </location>
</feature>
<dbReference type="GO" id="GO:0006825">
    <property type="term" value="P:copper ion transport"/>
    <property type="evidence" value="ECO:0007669"/>
    <property type="project" value="InterPro"/>
</dbReference>
<dbReference type="InterPro" id="IPR019108">
    <property type="entry name" value="Caa3_assmbl_CtaG-rel"/>
</dbReference>
<dbReference type="KEGG" id="serj:SGUI_1958"/>
<organism evidence="8 9">
    <name type="scientific">Serinicoccus hydrothermalis</name>
    <dbReference type="NCBI Taxonomy" id="1758689"/>
    <lineage>
        <taxon>Bacteria</taxon>
        <taxon>Bacillati</taxon>
        <taxon>Actinomycetota</taxon>
        <taxon>Actinomycetes</taxon>
        <taxon>Micrococcales</taxon>
        <taxon>Ornithinimicrobiaceae</taxon>
        <taxon>Serinicoccus</taxon>
    </lineage>
</organism>
<keyword evidence="2" id="KW-1003">Cell membrane</keyword>
<protein>
    <submittedName>
        <fullName evidence="8">Copper resistance protein D</fullName>
    </submittedName>
</protein>
<feature type="transmembrane region" description="Helical" evidence="6">
    <location>
        <begin position="302"/>
        <end position="322"/>
    </location>
</feature>
<dbReference type="STRING" id="1758689.SGUI_1958"/>
<keyword evidence="4 6" id="KW-1133">Transmembrane helix</keyword>
<comment type="subcellular location">
    <subcellularLocation>
        <location evidence="1">Cell membrane</location>
        <topology evidence="1">Multi-pass membrane protein</topology>
    </subcellularLocation>
</comment>
<evidence type="ECO:0000313" key="8">
    <source>
        <dbReference type="EMBL" id="ANS79354.1"/>
    </source>
</evidence>
<feature type="transmembrane region" description="Helical" evidence="6">
    <location>
        <begin position="135"/>
        <end position="154"/>
    </location>
</feature>
<dbReference type="Pfam" id="PF09678">
    <property type="entry name" value="Caa3_CtaG"/>
    <property type="match status" value="1"/>
</dbReference>
<feature type="transmembrane region" description="Helical" evidence="6">
    <location>
        <begin position="425"/>
        <end position="450"/>
    </location>
</feature>
<evidence type="ECO:0000256" key="5">
    <source>
        <dbReference type="ARBA" id="ARBA00023136"/>
    </source>
</evidence>
<dbReference type="PANTHER" id="PTHR34820:SF4">
    <property type="entry name" value="INNER MEMBRANE PROTEIN YEBZ"/>
    <property type="match status" value="1"/>
</dbReference>
<evidence type="ECO:0000259" key="7">
    <source>
        <dbReference type="Pfam" id="PF05425"/>
    </source>
</evidence>
<feature type="transmembrane region" description="Helical" evidence="6">
    <location>
        <begin position="360"/>
        <end position="380"/>
    </location>
</feature>
<accession>A0A1B1ND63</accession>
<feature type="domain" description="Copper resistance protein D" evidence="7">
    <location>
        <begin position="225"/>
        <end position="319"/>
    </location>
</feature>
<dbReference type="Proteomes" id="UP000092482">
    <property type="component" value="Chromosome"/>
</dbReference>
<feature type="transmembrane region" description="Helical" evidence="6">
    <location>
        <begin position="85"/>
        <end position="108"/>
    </location>
</feature>
<feature type="transmembrane region" description="Helical" evidence="6">
    <location>
        <begin position="505"/>
        <end position="527"/>
    </location>
</feature>
<evidence type="ECO:0000256" key="4">
    <source>
        <dbReference type="ARBA" id="ARBA00022989"/>
    </source>
</evidence>
<dbReference type="PANTHER" id="PTHR34820">
    <property type="entry name" value="INNER MEMBRANE PROTEIN YEBZ"/>
    <property type="match status" value="1"/>
</dbReference>
<dbReference type="InterPro" id="IPR008457">
    <property type="entry name" value="Cu-R_CopD_dom"/>
</dbReference>
<feature type="transmembrane region" description="Helical" evidence="6">
    <location>
        <begin position="392"/>
        <end position="413"/>
    </location>
</feature>
<dbReference type="EMBL" id="CP014989">
    <property type="protein sequence ID" value="ANS79354.1"/>
    <property type="molecule type" value="Genomic_DNA"/>
</dbReference>
<keyword evidence="9" id="KW-1185">Reference proteome</keyword>
<dbReference type="Pfam" id="PF05425">
    <property type="entry name" value="CopD"/>
    <property type="match status" value="1"/>
</dbReference>
<gene>
    <name evidence="8" type="ORF">SGUI_1958</name>
</gene>
<feature type="transmembrane region" description="Helical" evidence="6">
    <location>
        <begin position="198"/>
        <end position="222"/>
    </location>
</feature>
<feature type="transmembrane region" description="Helical" evidence="6">
    <location>
        <begin position="587"/>
        <end position="610"/>
    </location>
</feature>
<evidence type="ECO:0000256" key="3">
    <source>
        <dbReference type="ARBA" id="ARBA00022692"/>
    </source>
</evidence>
<evidence type="ECO:0000313" key="9">
    <source>
        <dbReference type="Proteomes" id="UP000092482"/>
    </source>
</evidence>
<sequence>MPGTVRALGVPVTATLVALVIAVPVAALSGAAAPLALGDAGPLVRWGLPLVGVVHDLAASFTIGLLLVAAFLVREGRSTRRRETAAQLAFLSSLIWLVSAIVVLYLTLGELAGIPLSSPDYLTVLLTNVWSMELLRLYLGVALLVVPVVAMTAYARTRAALAWTLLLALVALVPLAFAGHSASALGHRTAVVALNLHLVGLTVWVGGLMAIAALLPVLGKALPDAVRRFSTVATWCYVAVGLSGVLFATVTVGSFANLATPYGVVLLLKVALLAILGVAGWAQRRAVVARGVDSPRRFGQVALVEIVLMAAAVSLGVVLGGTPTPVPEPVDLTLTLDLTGWPLPEPFTWARLFLTWRTDWLFTLVALVAIGLYVAGVVRLRRRSDHWPLHKLVLWVLGWVLFMWLTSGGPGAYGRVMFSVHTATFTGLMMAVPILLVPANAFTLTLRALPARGDNTLGPREVVSAVVHPRWASFILNPVTAGTLLFASLLAFYRTPLLHWSLTTHIGHVFMVVHFTLTGYVFVWSLVGTDPGPPRWSTPIRVIVLGVTLAGHAFFALALMQGAFLLGPEFYKTIAVPWVPDLLADQQLGGVLAWGLGTSLTIVLMVIVLLDRNRAPGLRRSHAPG</sequence>
<dbReference type="GO" id="GO:0005886">
    <property type="term" value="C:plasma membrane"/>
    <property type="evidence" value="ECO:0007669"/>
    <property type="project" value="UniProtKB-SubCell"/>
</dbReference>
<name>A0A1B1ND63_9MICO</name>
<feature type="transmembrane region" description="Helical" evidence="6">
    <location>
        <begin position="234"/>
        <end position="256"/>
    </location>
</feature>
<dbReference type="InterPro" id="IPR032694">
    <property type="entry name" value="CopC/D"/>
</dbReference>
<reference evidence="8 9" key="1">
    <citation type="submission" date="2016-03" db="EMBL/GenBank/DDBJ databases">
        <title>Shallow-sea hydrothermal system.</title>
        <authorList>
            <person name="Tang K."/>
        </authorList>
    </citation>
    <scope>NUCLEOTIDE SEQUENCE [LARGE SCALE GENOMIC DNA]</scope>
    <source>
        <strain evidence="8 9">JLT9</strain>
    </source>
</reference>
<feature type="transmembrane region" description="Helical" evidence="6">
    <location>
        <begin position="161"/>
        <end position="178"/>
    </location>
</feature>
<feature type="transmembrane region" description="Helical" evidence="6">
    <location>
        <begin position="262"/>
        <end position="282"/>
    </location>
</feature>